<dbReference type="AlphaFoldDB" id="A0A6C0CKW9"/>
<accession>A0A6C0CKW9</accession>
<proteinExistence type="predicted"/>
<sequence length="76" mass="8849">MYPPDHPKLVIRKYCGGNSYIYSTSYILKIKVFVINESIVRLLNSFELDKIAEHIASYTNTKIACKLPYSSTYYYV</sequence>
<evidence type="ECO:0000313" key="1">
    <source>
        <dbReference type="EMBL" id="QHT04857.1"/>
    </source>
</evidence>
<organism evidence="1">
    <name type="scientific">viral metagenome</name>
    <dbReference type="NCBI Taxonomy" id="1070528"/>
    <lineage>
        <taxon>unclassified sequences</taxon>
        <taxon>metagenomes</taxon>
        <taxon>organismal metagenomes</taxon>
    </lineage>
</organism>
<reference evidence="1" key="1">
    <citation type="journal article" date="2020" name="Nature">
        <title>Giant virus diversity and host interactions through global metagenomics.</title>
        <authorList>
            <person name="Schulz F."/>
            <person name="Roux S."/>
            <person name="Paez-Espino D."/>
            <person name="Jungbluth S."/>
            <person name="Walsh D.A."/>
            <person name="Denef V.J."/>
            <person name="McMahon K.D."/>
            <person name="Konstantinidis K.T."/>
            <person name="Eloe-Fadrosh E.A."/>
            <person name="Kyrpides N.C."/>
            <person name="Woyke T."/>
        </authorList>
    </citation>
    <scope>NUCLEOTIDE SEQUENCE</scope>
    <source>
        <strain evidence="1">GVMAG-M-3300021343-4</strain>
    </source>
</reference>
<dbReference type="EMBL" id="MN739440">
    <property type="protein sequence ID" value="QHT04857.1"/>
    <property type="molecule type" value="Genomic_DNA"/>
</dbReference>
<name>A0A6C0CKW9_9ZZZZ</name>
<protein>
    <submittedName>
        <fullName evidence="1">Uncharacterized protein</fullName>
    </submittedName>
</protein>